<evidence type="ECO:0000313" key="2">
    <source>
        <dbReference type="Proteomes" id="UP000177878"/>
    </source>
</evidence>
<name>A0A1F5RX10_9BACT</name>
<evidence type="ECO:0000313" key="1">
    <source>
        <dbReference type="EMBL" id="OGF18960.1"/>
    </source>
</evidence>
<accession>A0A1F5RX10</accession>
<protein>
    <recommendedName>
        <fullName evidence="3">NYN domain-containing protein</fullName>
    </recommendedName>
</protein>
<organism evidence="1 2">
    <name type="scientific">Candidatus Falkowbacteria bacterium RIFCSPLOWO2_02_FULL_45_15</name>
    <dbReference type="NCBI Taxonomy" id="1797988"/>
    <lineage>
        <taxon>Bacteria</taxon>
        <taxon>Candidatus Falkowiibacteriota</taxon>
    </lineage>
</organism>
<dbReference type="AlphaFoldDB" id="A0A1F5RX10"/>
<comment type="caution">
    <text evidence="1">The sequence shown here is derived from an EMBL/GenBank/DDBJ whole genome shotgun (WGS) entry which is preliminary data.</text>
</comment>
<dbReference type="STRING" id="1797988.A3I35_01645"/>
<reference evidence="1 2" key="1">
    <citation type="journal article" date="2016" name="Nat. Commun.">
        <title>Thousands of microbial genomes shed light on interconnected biogeochemical processes in an aquifer system.</title>
        <authorList>
            <person name="Anantharaman K."/>
            <person name="Brown C.T."/>
            <person name="Hug L.A."/>
            <person name="Sharon I."/>
            <person name="Castelle C.J."/>
            <person name="Probst A.J."/>
            <person name="Thomas B.C."/>
            <person name="Singh A."/>
            <person name="Wilkins M.J."/>
            <person name="Karaoz U."/>
            <person name="Brodie E.L."/>
            <person name="Williams K.H."/>
            <person name="Hubbard S.S."/>
            <person name="Banfield J.F."/>
        </authorList>
    </citation>
    <scope>NUCLEOTIDE SEQUENCE [LARGE SCALE GENOMIC DNA]</scope>
</reference>
<gene>
    <name evidence="1" type="ORF">A3I35_01645</name>
</gene>
<sequence>MKKGQNSNVYIDGANLYKGINQLGWQLDYTRFRVWLNDKYRINRAYLFIGLIPKYKALYTFLQEAGYTLIFKETTYDHDGAPITYLKELRSILALNEKAPGKDETLPGSFS</sequence>
<dbReference type="EMBL" id="MFFV01000041">
    <property type="protein sequence ID" value="OGF18960.1"/>
    <property type="molecule type" value="Genomic_DNA"/>
</dbReference>
<proteinExistence type="predicted"/>
<dbReference type="Proteomes" id="UP000177878">
    <property type="component" value="Unassembled WGS sequence"/>
</dbReference>
<dbReference type="Gene3D" id="3.40.50.1010">
    <property type="entry name" value="5'-nuclease"/>
    <property type="match status" value="1"/>
</dbReference>
<evidence type="ECO:0008006" key="3">
    <source>
        <dbReference type="Google" id="ProtNLM"/>
    </source>
</evidence>